<feature type="region of interest" description="Disordered" evidence="1">
    <location>
        <begin position="202"/>
        <end position="223"/>
    </location>
</feature>
<dbReference type="OMA" id="RKGSNAW"/>
<evidence type="ECO:0000256" key="2">
    <source>
        <dbReference type="SAM" id="Phobius"/>
    </source>
</evidence>
<dbReference type="SUPFAM" id="SSF52317">
    <property type="entry name" value="Class I glutamine amidotransferase-like"/>
    <property type="match status" value="1"/>
</dbReference>
<dbReference type="Pfam" id="PF01965">
    <property type="entry name" value="DJ-1_PfpI"/>
    <property type="match status" value="1"/>
</dbReference>
<reference evidence="4 5" key="1">
    <citation type="journal article" date="2013" name="BMC Genomics">
        <title>The genome and transcriptome of the pine saprophyte Ophiostoma piceae, and a comparison with the bark beetle-associated pine pathogen Grosmannia clavigera.</title>
        <authorList>
            <person name="Haridas S."/>
            <person name="Wang Y."/>
            <person name="Lim L."/>
            <person name="Massoumi Alamouti S."/>
            <person name="Jackman S."/>
            <person name="Docking R."/>
            <person name="Robertson G."/>
            <person name="Birol I."/>
            <person name="Bohlmann J."/>
            <person name="Breuil C."/>
        </authorList>
    </citation>
    <scope>NUCLEOTIDE SEQUENCE [LARGE SCALE GENOMIC DNA]</scope>
    <source>
        <strain evidence="4 5">UAMH 11346</strain>
    </source>
</reference>
<dbReference type="PANTHER" id="PTHR43130">
    <property type="entry name" value="ARAC-FAMILY TRANSCRIPTIONAL REGULATOR"/>
    <property type="match status" value="1"/>
</dbReference>
<evidence type="ECO:0000313" key="4">
    <source>
        <dbReference type="EMBL" id="EPE08688.1"/>
    </source>
</evidence>
<gene>
    <name evidence="4" type="ORF">F503_04275</name>
</gene>
<dbReference type="InterPro" id="IPR002818">
    <property type="entry name" value="DJ-1/PfpI"/>
</dbReference>
<dbReference type="EMBL" id="KE148148">
    <property type="protein sequence ID" value="EPE08688.1"/>
    <property type="molecule type" value="Genomic_DNA"/>
</dbReference>
<evidence type="ECO:0000259" key="3">
    <source>
        <dbReference type="Pfam" id="PF01965"/>
    </source>
</evidence>
<feature type="domain" description="DJ-1/PfpI" evidence="3">
    <location>
        <begin position="15"/>
        <end position="158"/>
    </location>
</feature>
<dbReference type="HOGENOM" id="CLU_000445_44_1_1"/>
<dbReference type="InterPro" id="IPR052158">
    <property type="entry name" value="INH-QAR"/>
</dbReference>
<keyword evidence="5" id="KW-1185">Reference proteome</keyword>
<dbReference type="PANTHER" id="PTHR43130:SF3">
    <property type="entry name" value="HTH-TYPE TRANSCRIPTIONAL REGULATOR RV1931C"/>
    <property type="match status" value="1"/>
</dbReference>
<dbReference type="Proteomes" id="UP000016923">
    <property type="component" value="Unassembled WGS sequence"/>
</dbReference>
<proteinExistence type="predicted"/>
<dbReference type="VEuPathDB" id="FungiDB:F503_04275"/>
<keyword evidence="2" id="KW-1133">Transmembrane helix</keyword>
<dbReference type="AlphaFoldDB" id="S3CQ34"/>
<keyword evidence="2" id="KW-0472">Membrane</keyword>
<dbReference type="eggNOG" id="ENOG502S8W8">
    <property type="taxonomic scope" value="Eukaryota"/>
</dbReference>
<dbReference type="Gene3D" id="3.40.50.880">
    <property type="match status" value="1"/>
</dbReference>
<name>S3CQ34_OPHP1</name>
<evidence type="ECO:0000256" key="1">
    <source>
        <dbReference type="SAM" id="MobiDB-lite"/>
    </source>
</evidence>
<dbReference type="OrthoDB" id="543156at2759"/>
<sequence length="289" mass="31483">MAGKESAVDDQEPLSVLFALHDKFDFMDFAGPLESFHSALHELDDPSTKAFDVTVAGGEPKVISEQGVYVGSQISFKEAYEQLDNFDILVVVGGNSSEILKTRSEPLGLITKFAELQKKTPTRERTLLSICTGALFLAELGILAGLSGTTHPDFMTAFENLCSHSAVRDLDERTDVIEDARYVVNNLRFDLGDADENPYIRRKSDERRPSNARKGSISLKGSTRRESIVRRAAMRLGGLRVVTSGGVSAGIDAALYLISALVSDDSANDVAKRLQWTRTKGVVVNGLDV</sequence>
<protein>
    <recommendedName>
        <fullName evidence="3">DJ-1/PfpI domain-containing protein</fullName>
    </recommendedName>
</protein>
<dbReference type="STRING" id="1262450.S3CQ34"/>
<feature type="transmembrane region" description="Helical" evidence="2">
    <location>
        <begin position="127"/>
        <end position="146"/>
    </location>
</feature>
<dbReference type="InterPro" id="IPR029062">
    <property type="entry name" value="Class_I_gatase-like"/>
</dbReference>
<accession>S3CQ34</accession>
<keyword evidence="2" id="KW-0812">Transmembrane</keyword>
<organism evidence="4 5">
    <name type="scientific">Ophiostoma piceae (strain UAMH 11346)</name>
    <name type="common">Sap stain fungus</name>
    <dbReference type="NCBI Taxonomy" id="1262450"/>
    <lineage>
        <taxon>Eukaryota</taxon>
        <taxon>Fungi</taxon>
        <taxon>Dikarya</taxon>
        <taxon>Ascomycota</taxon>
        <taxon>Pezizomycotina</taxon>
        <taxon>Sordariomycetes</taxon>
        <taxon>Sordariomycetidae</taxon>
        <taxon>Ophiostomatales</taxon>
        <taxon>Ophiostomataceae</taxon>
        <taxon>Ophiostoma</taxon>
    </lineage>
</organism>
<evidence type="ECO:0000313" key="5">
    <source>
        <dbReference type="Proteomes" id="UP000016923"/>
    </source>
</evidence>